<reference evidence="7 8" key="1">
    <citation type="submission" date="2016-10" db="EMBL/GenBank/DDBJ databases">
        <authorList>
            <person name="de Groot N.N."/>
        </authorList>
    </citation>
    <scope>NUCLEOTIDE SEQUENCE [LARGE SCALE GENOMIC DNA]</scope>
    <source>
        <strain evidence="7 8">CGMCC 1.3430</strain>
    </source>
</reference>
<dbReference type="InterPro" id="IPR023529">
    <property type="entry name" value="ProQ"/>
</dbReference>
<evidence type="ECO:0000256" key="3">
    <source>
        <dbReference type="ARBA" id="ARBA00023186"/>
    </source>
</evidence>
<evidence type="ECO:0000256" key="1">
    <source>
        <dbReference type="ARBA" id="ARBA00022490"/>
    </source>
</evidence>
<sequence>MTTPNTEVAEKASATVEPDTSNNMAPASSNETVTDSVAATAAPNKPASVKEVIAYLASEYPDCFSSAGAAKPLKIGIFQDLAAAITEQSPISKTQLRQALRVYTSSWRYLESIKPDAIRVDLTGNEVEKIDQQQADHAAQTLAESKAKAAELRKQRAKAAQADKANKEGRKAGQKATNTPNKKVMNKKPSGRSNPQELKSKVNQNPAAAVQSKDQAPLAPVSETALKVGSSVLVRLGQAPMSATVVEVARNEVTVQLQSGMVIKTSRDSLFQQA</sequence>
<feature type="compositionally biased region" description="Polar residues" evidence="5">
    <location>
        <begin position="191"/>
        <end position="206"/>
    </location>
</feature>
<dbReference type="SUPFAM" id="SSF48657">
    <property type="entry name" value="FinO-like"/>
    <property type="match status" value="1"/>
</dbReference>
<evidence type="ECO:0000313" key="7">
    <source>
        <dbReference type="EMBL" id="SEA21301.1"/>
    </source>
</evidence>
<dbReference type="NCBIfam" id="NF003434">
    <property type="entry name" value="PRK04950.1"/>
    <property type="match status" value="1"/>
</dbReference>
<protein>
    <recommendedName>
        <fullName evidence="4">RNA chaperone ProQ</fullName>
    </recommendedName>
</protein>
<dbReference type="HAMAP" id="MF_00749">
    <property type="entry name" value="ProQ"/>
    <property type="match status" value="1"/>
</dbReference>
<evidence type="ECO:0000256" key="4">
    <source>
        <dbReference type="HAMAP-Rule" id="MF_00749"/>
    </source>
</evidence>
<dbReference type="AlphaFoldDB" id="A0A1H3ZD57"/>
<dbReference type="GO" id="GO:0010608">
    <property type="term" value="P:post-transcriptional regulation of gene expression"/>
    <property type="evidence" value="ECO:0007669"/>
    <property type="project" value="InterPro"/>
</dbReference>
<dbReference type="InterPro" id="IPR016103">
    <property type="entry name" value="ProQ/FinO"/>
</dbReference>
<dbReference type="Pfam" id="PF04352">
    <property type="entry name" value="ProQ"/>
    <property type="match status" value="1"/>
</dbReference>
<dbReference type="Proteomes" id="UP000198773">
    <property type="component" value="Unassembled WGS sequence"/>
</dbReference>
<dbReference type="InterPro" id="IPR035236">
    <property type="entry name" value="ProQ_C"/>
</dbReference>
<accession>A0A1H3ZD57</accession>
<name>A0A1H3ZD57_ALKAM</name>
<feature type="domain" description="ProQ/FinO" evidence="6">
    <location>
        <begin position="44"/>
        <end position="158"/>
    </location>
</feature>
<dbReference type="EMBL" id="FNRM01000002">
    <property type="protein sequence ID" value="SEA21301.1"/>
    <property type="molecule type" value="Genomic_DNA"/>
</dbReference>
<keyword evidence="1 4" id="KW-0963">Cytoplasm</keyword>
<evidence type="ECO:0000313" key="8">
    <source>
        <dbReference type="Proteomes" id="UP000198773"/>
    </source>
</evidence>
<comment type="function">
    <text evidence="4">RNA chaperone with significant RNA binding, RNA strand exchange and RNA duplexing activities.</text>
</comment>
<keyword evidence="3 4" id="KW-0143">Chaperone</keyword>
<feature type="region of interest" description="Disordered" evidence="5">
    <location>
        <begin position="1"/>
        <end position="36"/>
    </location>
</feature>
<dbReference type="InterPro" id="IPR036442">
    <property type="entry name" value="ProQ/FinO_sf"/>
</dbReference>
<dbReference type="PANTHER" id="PTHR38106:SF1">
    <property type="entry name" value="RNA CHAPERONE PROQ"/>
    <property type="match status" value="1"/>
</dbReference>
<gene>
    <name evidence="4" type="primary">proQ</name>
    <name evidence="7" type="ORF">SAMN04488051_102123</name>
</gene>
<dbReference type="GO" id="GO:0033592">
    <property type="term" value="F:RNA strand annealing activity"/>
    <property type="evidence" value="ECO:0007669"/>
    <property type="project" value="UniProtKB-UniRule"/>
</dbReference>
<evidence type="ECO:0000256" key="5">
    <source>
        <dbReference type="SAM" id="MobiDB-lite"/>
    </source>
</evidence>
<organism evidence="7 8">
    <name type="scientific">Alkalimonas amylolytica</name>
    <dbReference type="NCBI Taxonomy" id="152573"/>
    <lineage>
        <taxon>Bacteria</taxon>
        <taxon>Pseudomonadati</taxon>
        <taxon>Pseudomonadota</taxon>
        <taxon>Gammaproteobacteria</taxon>
        <taxon>Alkalimonas</taxon>
    </lineage>
</organism>
<dbReference type="STRING" id="152573.SAMN04488051_102123"/>
<evidence type="ECO:0000259" key="6">
    <source>
        <dbReference type="SMART" id="SM00945"/>
    </source>
</evidence>
<dbReference type="RefSeq" id="WP_245785609.1">
    <property type="nucleotide sequence ID" value="NZ_FNRM01000002.1"/>
</dbReference>
<comment type="similarity">
    <text evidence="4">Belongs to the ProQ family.</text>
</comment>
<dbReference type="Pfam" id="PF17516">
    <property type="entry name" value="ProQ_C"/>
    <property type="match status" value="1"/>
</dbReference>
<comment type="subcellular location">
    <subcellularLocation>
        <location evidence="4">Cytoplasm</location>
    </subcellularLocation>
</comment>
<evidence type="ECO:0000256" key="2">
    <source>
        <dbReference type="ARBA" id="ARBA00022884"/>
    </source>
</evidence>
<proteinExistence type="inferred from homology"/>
<dbReference type="GO" id="GO:0005829">
    <property type="term" value="C:cytosol"/>
    <property type="evidence" value="ECO:0007669"/>
    <property type="project" value="TreeGrafter"/>
</dbReference>
<keyword evidence="2 4" id="KW-0694">RNA-binding</keyword>
<dbReference type="PANTHER" id="PTHR38106">
    <property type="entry name" value="RNA CHAPERONE PROQ"/>
    <property type="match status" value="1"/>
</dbReference>
<dbReference type="Gene3D" id="1.10.1710.10">
    <property type="entry name" value="ProQ/FinO domain"/>
    <property type="match status" value="1"/>
</dbReference>
<dbReference type="SMART" id="SM00945">
    <property type="entry name" value="ProQ"/>
    <property type="match status" value="1"/>
</dbReference>
<feature type="region of interest" description="Disordered" evidence="5">
    <location>
        <begin position="133"/>
        <end position="218"/>
    </location>
</feature>
<feature type="compositionally biased region" description="Polar residues" evidence="5">
    <location>
        <begin position="18"/>
        <end position="36"/>
    </location>
</feature>
<dbReference type="GO" id="GO:0034057">
    <property type="term" value="F:RNA strand-exchange activity"/>
    <property type="evidence" value="ECO:0007669"/>
    <property type="project" value="UniProtKB-UniRule"/>
</dbReference>
<keyword evidence="8" id="KW-1185">Reference proteome</keyword>
<feature type="compositionally biased region" description="Basic and acidic residues" evidence="5">
    <location>
        <begin position="145"/>
        <end position="154"/>
    </location>
</feature>